<evidence type="ECO:0008006" key="4">
    <source>
        <dbReference type="Google" id="ProtNLM"/>
    </source>
</evidence>
<reference evidence="2" key="2">
    <citation type="submission" date="2019-07" db="EMBL/GenBank/DDBJ databases">
        <authorList>
            <person name="Seetharam A."/>
            <person name="Woodhouse M."/>
            <person name="Cannon E."/>
        </authorList>
    </citation>
    <scope>NUCLEOTIDE SEQUENCE [LARGE SCALE GENOMIC DNA]</scope>
    <source>
        <strain evidence="2">cv. B73</strain>
    </source>
</reference>
<dbReference type="InParanoid" id="A0A804PB43"/>
<proteinExistence type="predicted"/>
<evidence type="ECO:0000313" key="3">
    <source>
        <dbReference type="Proteomes" id="UP000007305"/>
    </source>
</evidence>
<accession>A0A804PB43</accession>
<dbReference type="AlphaFoldDB" id="A0A804PB43"/>
<evidence type="ECO:0000313" key="2">
    <source>
        <dbReference type="EnsemblPlants" id="Zm00001eb222580_P001"/>
    </source>
</evidence>
<name>A0A804PB43_MAIZE</name>
<organism evidence="2 3">
    <name type="scientific">Zea mays</name>
    <name type="common">Maize</name>
    <dbReference type="NCBI Taxonomy" id="4577"/>
    <lineage>
        <taxon>Eukaryota</taxon>
        <taxon>Viridiplantae</taxon>
        <taxon>Streptophyta</taxon>
        <taxon>Embryophyta</taxon>
        <taxon>Tracheophyta</taxon>
        <taxon>Spermatophyta</taxon>
        <taxon>Magnoliopsida</taxon>
        <taxon>Liliopsida</taxon>
        <taxon>Poales</taxon>
        <taxon>Poaceae</taxon>
        <taxon>PACMAD clade</taxon>
        <taxon>Panicoideae</taxon>
        <taxon>Andropogonodae</taxon>
        <taxon>Andropogoneae</taxon>
        <taxon>Tripsacinae</taxon>
        <taxon>Zea</taxon>
    </lineage>
</organism>
<feature type="region of interest" description="Disordered" evidence="1">
    <location>
        <begin position="1"/>
        <end position="25"/>
    </location>
</feature>
<dbReference type="Proteomes" id="UP000007305">
    <property type="component" value="Chromosome 5"/>
</dbReference>
<dbReference type="Gramene" id="Zm00001eb222580_T001">
    <property type="protein sequence ID" value="Zm00001eb222580_P001"/>
    <property type="gene ID" value="Zm00001eb222580"/>
</dbReference>
<sequence length="90" mass="9531">MSKAKLPHVDETDSSGDDDGPTIDKASSRVHKLLLGDRKGSQPGNALVPAACLNRLLSLNSFGSSVSDVLLWRNRNLSAGILAGATLVWF</sequence>
<reference evidence="3" key="1">
    <citation type="journal article" date="2009" name="Science">
        <title>The B73 maize genome: complexity, diversity, and dynamics.</title>
        <authorList>
            <person name="Schnable P.S."/>
            <person name="Ware D."/>
            <person name="Fulton R.S."/>
            <person name="Stein J.C."/>
            <person name="Wei F."/>
            <person name="Pasternak S."/>
            <person name="Liang C."/>
            <person name="Zhang J."/>
            <person name="Fulton L."/>
            <person name="Graves T.A."/>
            <person name="Minx P."/>
            <person name="Reily A.D."/>
            <person name="Courtney L."/>
            <person name="Kruchowski S.S."/>
            <person name="Tomlinson C."/>
            <person name="Strong C."/>
            <person name="Delehaunty K."/>
            <person name="Fronick C."/>
            <person name="Courtney B."/>
            <person name="Rock S.M."/>
            <person name="Belter E."/>
            <person name="Du F."/>
            <person name="Kim K."/>
            <person name="Abbott R.M."/>
            <person name="Cotton M."/>
            <person name="Levy A."/>
            <person name="Marchetto P."/>
            <person name="Ochoa K."/>
            <person name="Jackson S.M."/>
            <person name="Gillam B."/>
            <person name="Chen W."/>
            <person name="Yan L."/>
            <person name="Higginbotham J."/>
            <person name="Cardenas M."/>
            <person name="Waligorski J."/>
            <person name="Applebaum E."/>
            <person name="Phelps L."/>
            <person name="Falcone J."/>
            <person name="Kanchi K."/>
            <person name="Thane T."/>
            <person name="Scimone A."/>
            <person name="Thane N."/>
            <person name="Henke J."/>
            <person name="Wang T."/>
            <person name="Ruppert J."/>
            <person name="Shah N."/>
            <person name="Rotter K."/>
            <person name="Hodges J."/>
            <person name="Ingenthron E."/>
            <person name="Cordes M."/>
            <person name="Kohlberg S."/>
            <person name="Sgro J."/>
            <person name="Delgado B."/>
            <person name="Mead K."/>
            <person name="Chinwalla A."/>
            <person name="Leonard S."/>
            <person name="Crouse K."/>
            <person name="Collura K."/>
            <person name="Kudrna D."/>
            <person name="Currie J."/>
            <person name="He R."/>
            <person name="Angelova A."/>
            <person name="Rajasekar S."/>
            <person name="Mueller T."/>
            <person name="Lomeli R."/>
            <person name="Scara G."/>
            <person name="Ko A."/>
            <person name="Delaney K."/>
            <person name="Wissotski M."/>
            <person name="Lopez G."/>
            <person name="Campos D."/>
            <person name="Braidotti M."/>
            <person name="Ashley E."/>
            <person name="Golser W."/>
            <person name="Kim H."/>
            <person name="Lee S."/>
            <person name="Lin J."/>
            <person name="Dujmic Z."/>
            <person name="Kim W."/>
            <person name="Talag J."/>
            <person name="Zuccolo A."/>
            <person name="Fan C."/>
            <person name="Sebastian A."/>
            <person name="Kramer M."/>
            <person name="Spiegel L."/>
            <person name="Nascimento L."/>
            <person name="Zutavern T."/>
            <person name="Miller B."/>
            <person name="Ambroise C."/>
            <person name="Muller S."/>
            <person name="Spooner W."/>
            <person name="Narechania A."/>
            <person name="Ren L."/>
            <person name="Wei S."/>
            <person name="Kumari S."/>
            <person name="Faga B."/>
            <person name="Levy M.J."/>
            <person name="McMahan L."/>
            <person name="Van Buren P."/>
            <person name="Vaughn M.W."/>
            <person name="Ying K."/>
            <person name="Yeh C.-T."/>
            <person name="Emrich S.J."/>
            <person name="Jia Y."/>
            <person name="Kalyanaraman A."/>
            <person name="Hsia A.-P."/>
            <person name="Barbazuk W.B."/>
            <person name="Baucom R.S."/>
            <person name="Brutnell T.P."/>
            <person name="Carpita N.C."/>
            <person name="Chaparro C."/>
            <person name="Chia J.-M."/>
            <person name="Deragon J.-M."/>
            <person name="Estill J.C."/>
            <person name="Fu Y."/>
            <person name="Jeddeloh J.A."/>
            <person name="Han Y."/>
            <person name="Lee H."/>
            <person name="Li P."/>
            <person name="Lisch D.R."/>
            <person name="Liu S."/>
            <person name="Liu Z."/>
            <person name="Nagel D.H."/>
            <person name="McCann M.C."/>
            <person name="SanMiguel P."/>
            <person name="Myers A.M."/>
            <person name="Nettleton D."/>
            <person name="Nguyen J."/>
            <person name="Penning B.W."/>
            <person name="Ponnala L."/>
            <person name="Schneider K.L."/>
            <person name="Schwartz D.C."/>
            <person name="Sharma A."/>
            <person name="Soderlund C."/>
            <person name="Springer N.M."/>
            <person name="Sun Q."/>
            <person name="Wang H."/>
            <person name="Waterman M."/>
            <person name="Westerman R."/>
            <person name="Wolfgruber T.K."/>
            <person name="Yang L."/>
            <person name="Yu Y."/>
            <person name="Zhang L."/>
            <person name="Zhou S."/>
            <person name="Zhu Q."/>
            <person name="Bennetzen J.L."/>
            <person name="Dawe R.K."/>
            <person name="Jiang J."/>
            <person name="Jiang N."/>
            <person name="Presting G.G."/>
            <person name="Wessler S.R."/>
            <person name="Aluru S."/>
            <person name="Martienssen R.A."/>
            <person name="Clifton S.W."/>
            <person name="McCombie W.R."/>
            <person name="Wing R.A."/>
            <person name="Wilson R.K."/>
        </authorList>
    </citation>
    <scope>NUCLEOTIDE SEQUENCE [LARGE SCALE GENOMIC DNA]</scope>
    <source>
        <strain evidence="3">cv. B73</strain>
    </source>
</reference>
<dbReference type="EnsemblPlants" id="Zm00001eb222580_T001">
    <property type="protein sequence ID" value="Zm00001eb222580_P001"/>
    <property type="gene ID" value="Zm00001eb222580"/>
</dbReference>
<reference evidence="2" key="3">
    <citation type="submission" date="2021-05" db="UniProtKB">
        <authorList>
            <consortium name="EnsemblPlants"/>
        </authorList>
    </citation>
    <scope>IDENTIFICATION</scope>
    <source>
        <strain evidence="2">cv. B73</strain>
    </source>
</reference>
<evidence type="ECO:0000256" key="1">
    <source>
        <dbReference type="SAM" id="MobiDB-lite"/>
    </source>
</evidence>
<feature type="compositionally biased region" description="Acidic residues" evidence="1">
    <location>
        <begin position="12"/>
        <end position="21"/>
    </location>
</feature>
<protein>
    <recommendedName>
        <fullName evidence="4">Reticulon-like protein</fullName>
    </recommendedName>
</protein>
<keyword evidence="3" id="KW-1185">Reference proteome</keyword>